<feature type="transmembrane region" description="Helical" evidence="2">
    <location>
        <begin position="16"/>
        <end position="35"/>
    </location>
</feature>
<sequence>MAVIKKGLVIRKVKHIGISGAFIMALGGAGVLFTGCNKGGNQEEEYSYEEVSYTKGVISHIKEVKPGEFQITDEESVPASDAKAIVSYLDGHTDTLSVETSKALIDKEIANSGTQYHSSGLSSMLLYGGMGYMLGSMMGNNRIAQQRAAYPNNAGFYGSPAAYNKAQAAQQDVSASRSVRTVKSRPTNSRSGFMGARGSRSSGG</sequence>
<evidence type="ECO:0000259" key="3">
    <source>
        <dbReference type="Pfam" id="PF26303"/>
    </source>
</evidence>
<dbReference type="Pfam" id="PF26303">
    <property type="entry name" value="UPF0323"/>
    <property type="match status" value="1"/>
</dbReference>
<evidence type="ECO:0000313" key="4">
    <source>
        <dbReference type="EMBL" id="GAA4446484.1"/>
    </source>
</evidence>
<keyword evidence="2" id="KW-0812">Transmembrane</keyword>
<feature type="compositionally biased region" description="Polar residues" evidence="1">
    <location>
        <begin position="167"/>
        <end position="191"/>
    </location>
</feature>
<comment type="caution">
    <text evidence="4">The sequence shown here is derived from an EMBL/GenBank/DDBJ whole genome shotgun (WGS) entry which is preliminary data.</text>
</comment>
<evidence type="ECO:0000256" key="2">
    <source>
        <dbReference type="SAM" id="Phobius"/>
    </source>
</evidence>
<keyword evidence="2" id="KW-0472">Membrane</keyword>
<keyword evidence="2" id="KW-1133">Transmembrane helix</keyword>
<dbReference type="EMBL" id="BAABEY010000036">
    <property type="protein sequence ID" value="GAA4446484.1"/>
    <property type="molecule type" value="Genomic_DNA"/>
</dbReference>
<gene>
    <name evidence="4" type="ORF">GCM10023091_39680</name>
</gene>
<evidence type="ECO:0000256" key="1">
    <source>
        <dbReference type="SAM" id="MobiDB-lite"/>
    </source>
</evidence>
<feature type="domain" description="UPF0323" evidence="3">
    <location>
        <begin position="57"/>
        <end position="173"/>
    </location>
</feature>
<feature type="region of interest" description="Disordered" evidence="1">
    <location>
        <begin position="167"/>
        <end position="204"/>
    </location>
</feature>
<organism evidence="4 5">
    <name type="scientific">Ravibacter arvi</name>
    <dbReference type="NCBI Taxonomy" id="2051041"/>
    <lineage>
        <taxon>Bacteria</taxon>
        <taxon>Pseudomonadati</taxon>
        <taxon>Bacteroidota</taxon>
        <taxon>Cytophagia</taxon>
        <taxon>Cytophagales</taxon>
        <taxon>Spirosomataceae</taxon>
        <taxon>Ravibacter</taxon>
    </lineage>
</organism>
<keyword evidence="5" id="KW-1185">Reference proteome</keyword>
<name>A0ABP8MBS5_9BACT</name>
<reference evidence="5" key="1">
    <citation type="journal article" date="2019" name="Int. J. Syst. Evol. Microbiol.">
        <title>The Global Catalogue of Microorganisms (GCM) 10K type strain sequencing project: providing services to taxonomists for standard genome sequencing and annotation.</title>
        <authorList>
            <consortium name="The Broad Institute Genomics Platform"/>
            <consortium name="The Broad Institute Genome Sequencing Center for Infectious Disease"/>
            <person name="Wu L."/>
            <person name="Ma J."/>
        </authorList>
    </citation>
    <scope>NUCLEOTIDE SEQUENCE [LARGE SCALE GENOMIC DNA]</scope>
    <source>
        <strain evidence="5">JCM 31920</strain>
    </source>
</reference>
<dbReference type="InterPro" id="IPR059092">
    <property type="entry name" value="UPF0323_dom"/>
</dbReference>
<evidence type="ECO:0000313" key="5">
    <source>
        <dbReference type="Proteomes" id="UP001501508"/>
    </source>
</evidence>
<protein>
    <recommendedName>
        <fullName evidence="3">UPF0323 domain-containing protein</fullName>
    </recommendedName>
</protein>
<dbReference type="RefSeq" id="WP_345032456.1">
    <property type="nucleotide sequence ID" value="NZ_BAABEY010000036.1"/>
</dbReference>
<dbReference type="Proteomes" id="UP001501508">
    <property type="component" value="Unassembled WGS sequence"/>
</dbReference>
<proteinExistence type="predicted"/>
<accession>A0ABP8MBS5</accession>